<evidence type="ECO:0000256" key="1">
    <source>
        <dbReference type="SAM" id="Phobius"/>
    </source>
</evidence>
<dbReference type="Proteomes" id="UP001594351">
    <property type="component" value="Unassembled WGS sequence"/>
</dbReference>
<keyword evidence="3" id="KW-1185">Reference proteome</keyword>
<keyword evidence="1" id="KW-0812">Transmembrane</keyword>
<gene>
    <name evidence="2" type="ORF">ACFL27_02725</name>
</gene>
<reference evidence="2 3" key="1">
    <citation type="submission" date="2024-09" db="EMBL/GenBank/DDBJ databases">
        <title>Laminarin stimulates single cell rates of sulfate reduction while oxygen inhibits transcriptomic activity in coastal marine sediment.</title>
        <authorList>
            <person name="Lindsay M."/>
            <person name="Orcutt B."/>
            <person name="Emerson D."/>
            <person name="Stepanauskas R."/>
            <person name="D'Angelo T."/>
        </authorList>
    </citation>
    <scope>NUCLEOTIDE SEQUENCE [LARGE SCALE GENOMIC DNA]</scope>
    <source>
        <strain evidence="2">SAG AM-311-K15</strain>
    </source>
</reference>
<protein>
    <submittedName>
        <fullName evidence="2">DUF5989 family protein</fullName>
    </submittedName>
</protein>
<dbReference type="EMBL" id="JBHPBY010000020">
    <property type="protein sequence ID" value="MFC1849100.1"/>
    <property type="molecule type" value="Genomic_DNA"/>
</dbReference>
<name>A0ABV6YSB9_UNCC1</name>
<dbReference type="Pfam" id="PF19451">
    <property type="entry name" value="DUF5989"/>
    <property type="match status" value="1"/>
</dbReference>
<evidence type="ECO:0000313" key="2">
    <source>
        <dbReference type="EMBL" id="MFC1849100.1"/>
    </source>
</evidence>
<dbReference type="InterPro" id="IPR046031">
    <property type="entry name" value="DUF5989"/>
</dbReference>
<organism evidence="2 3">
    <name type="scientific">candidate division CSSED10-310 bacterium</name>
    <dbReference type="NCBI Taxonomy" id="2855610"/>
    <lineage>
        <taxon>Bacteria</taxon>
        <taxon>Bacteria division CSSED10-310</taxon>
    </lineage>
</organism>
<keyword evidence="1" id="KW-0472">Membrane</keyword>
<comment type="caution">
    <text evidence="2">The sequence shown here is derived from an EMBL/GenBank/DDBJ whole genome shotgun (WGS) entry which is preliminary data.</text>
</comment>
<proteinExistence type="predicted"/>
<keyword evidence="1" id="KW-1133">Transmembrane helix</keyword>
<accession>A0ABV6YSB9</accession>
<sequence>MSKMAFFRELWEFMGERKIWWMAPIIIVIVLMSVFIVLTESSAVLPFVYALF</sequence>
<evidence type="ECO:0000313" key="3">
    <source>
        <dbReference type="Proteomes" id="UP001594351"/>
    </source>
</evidence>
<feature type="transmembrane region" description="Helical" evidence="1">
    <location>
        <begin position="21"/>
        <end position="49"/>
    </location>
</feature>